<gene>
    <name evidence="2" type="ORF">ACA1_151980</name>
</gene>
<feature type="region of interest" description="Disordered" evidence="1">
    <location>
        <begin position="1"/>
        <end position="21"/>
    </location>
</feature>
<dbReference type="Proteomes" id="UP000011083">
    <property type="component" value="Unassembled WGS sequence"/>
</dbReference>
<dbReference type="AlphaFoldDB" id="L8GFY6"/>
<proteinExistence type="predicted"/>
<dbReference type="GeneID" id="14912476"/>
<name>L8GFY6_ACACF</name>
<evidence type="ECO:0000256" key="1">
    <source>
        <dbReference type="SAM" id="MobiDB-lite"/>
    </source>
</evidence>
<evidence type="ECO:0000313" key="3">
    <source>
        <dbReference type="Proteomes" id="UP000011083"/>
    </source>
</evidence>
<accession>L8GFY6</accession>
<sequence length="124" mass="12914">MGEAAVREAAMGEAGVGEAAMGEAATAVREAAIGEAAMGETAAAVHEAALREATMREADVGEADAQGVSTRRPWGMRPSTVGEAAMQCGRGDWGRAVSKAAVHHPSLVVVRPFLYQFPHRNLGW</sequence>
<protein>
    <submittedName>
        <fullName evidence="2">Uncharacterized protein</fullName>
    </submittedName>
</protein>
<reference evidence="2 3" key="1">
    <citation type="journal article" date="2013" name="Genome Biol.">
        <title>Genome of Acanthamoeba castellanii highlights extensive lateral gene transfer and early evolution of tyrosine kinase signaling.</title>
        <authorList>
            <person name="Clarke M."/>
            <person name="Lohan A.J."/>
            <person name="Liu B."/>
            <person name="Lagkouvardos I."/>
            <person name="Roy S."/>
            <person name="Zafar N."/>
            <person name="Bertelli C."/>
            <person name="Schilde C."/>
            <person name="Kianianmomeni A."/>
            <person name="Burglin T.R."/>
            <person name="Frech C."/>
            <person name="Turcotte B."/>
            <person name="Kopec K.O."/>
            <person name="Synnott J.M."/>
            <person name="Choo C."/>
            <person name="Paponov I."/>
            <person name="Finkler A."/>
            <person name="Soon Heng Tan C."/>
            <person name="Hutchins A.P."/>
            <person name="Weinmeier T."/>
            <person name="Rattei T."/>
            <person name="Chu J.S."/>
            <person name="Gimenez G."/>
            <person name="Irimia M."/>
            <person name="Rigden D.J."/>
            <person name="Fitzpatrick D.A."/>
            <person name="Lorenzo-Morales J."/>
            <person name="Bateman A."/>
            <person name="Chiu C.H."/>
            <person name="Tang P."/>
            <person name="Hegemann P."/>
            <person name="Fromm H."/>
            <person name="Raoult D."/>
            <person name="Greub G."/>
            <person name="Miranda-Saavedra D."/>
            <person name="Chen N."/>
            <person name="Nash P."/>
            <person name="Ginger M.L."/>
            <person name="Horn M."/>
            <person name="Schaap P."/>
            <person name="Caler L."/>
            <person name="Loftus B."/>
        </authorList>
    </citation>
    <scope>NUCLEOTIDE SEQUENCE [LARGE SCALE GENOMIC DNA]</scope>
    <source>
        <strain evidence="2 3">Neff</strain>
    </source>
</reference>
<dbReference type="RefSeq" id="XP_004334008.1">
    <property type="nucleotide sequence ID" value="XM_004333960.1"/>
</dbReference>
<organism evidence="2 3">
    <name type="scientific">Acanthamoeba castellanii (strain ATCC 30010 / Neff)</name>
    <dbReference type="NCBI Taxonomy" id="1257118"/>
    <lineage>
        <taxon>Eukaryota</taxon>
        <taxon>Amoebozoa</taxon>
        <taxon>Discosea</taxon>
        <taxon>Longamoebia</taxon>
        <taxon>Centramoebida</taxon>
        <taxon>Acanthamoebidae</taxon>
        <taxon>Acanthamoeba</taxon>
    </lineage>
</organism>
<feature type="region of interest" description="Disordered" evidence="1">
    <location>
        <begin position="55"/>
        <end position="78"/>
    </location>
</feature>
<dbReference type="KEGG" id="acan:ACA1_151980"/>
<evidence type="ECO:0000313" key="2">
    <source>
        <dbReference type="EMBL" id="ELR11995.1"/>
    </source>
</evidence>
<dbReference type="EMBL" id="KB008143">
    <property type="protein sequence ID" value="ELR11995.1"/>
    <property type="molecule type" value="Genomic_DNA"/>
</dbReference>
<dbReference type="VEuPathDB" id="AmoebaDB:ACA1_151980"/>
<keyword evidence="3" id="KW-1185">Reference proteome</keyword>